<reference evidence="2 3" key="1">
    <citation type="journal article" date="2019" name="Commun. Biol.">
        <title>The bagworm genome reveals a unique fibroin gene that provides high tensile strength.</title>
        <authorList>
            <person name="Kono N."/>
            <person name="Nakamura H."/>
            <person name="Ohtoshi R."/>
            <person name="Tomita M."/>
            <person name="Numata K."/>
            <person name="Arakawa K."/>
        </authorList>
    </citation>
    <scope>NUCLEOTIDE SEQUENCE [LARGE SCALE GENOMIC DNA]</scope>
</reference>
<organism evidence="2 3">
    <name type="scientific">Eumeta variegata</name>
    <name type="common">Bagworm moth</name>
    <name type="synonym">Eumeta japonica</name>
    <dbReference type="NCBI Taxonomy" id="151549"/>
    <lineage>
        <taxon>Eukaryota</taxon>
        <taxon>Metazoa</taxon>
        <taxon>Ecdysozoa</taxon>
        <taxon>Arthropoda</taxon>
        <taxon>Hexapoda</taxon>
        <taxon>Insecta</taxon>
        <taxon>Pterygota</taxon>
        <taxon>Neoptera</taxon>
        <taxon>Endopterygota</taxon>
        <taxon>Lepidoptera</taxon>
        <taxon>Glossata</taxon>
        <taxon>Ditrysia</taxon>
        <taxon>Tineoidea</taxon>
        <taxon>Psychidae</taxon>
        <taxon>Oiketicinae</taxon>
        <taxon>Eumeta</taxon>
    </lineage>
</organism>
<dbReference type="EMBL" id="BGZK01000502">
    <property type="protein sequence ID" value="GBP47462.1"/>
    <property type="molecule type" value="Genomic_DNA"/>
</dbReference>
<feature type="region of interest" description="Disordered" evidence="1">
    <location>
        <begin position="86"/>
        <end position="158"/>
    </location>
</feature>
<evidence type="ECO:0000256" key="1">
    <source>
        <dbReference type="SAM" id="MobiDB-lite"/>
    </source>
</evidence>
<protein>
    <submittedName>
        <fullName evidence="2">Uncharacterized protein</fullName>
    </submittedName>
</protein>
<sequence length="210" mass="22781">MQRPEHSGAAAAAGRLLSENTAVGRYRMAAAVRINVSIRGPFPEFYFNEIVSDTISVGVRIGAVSLIYVSGTRLISKNPKNIPPFHGNSNFAPTIQQHDTHTPSDSRQLTERSGCSLDGRTAGMRGRGRSAKQKGGEESTPAHAGYPENDHATIKHQPGRGCDKILKMVAFMHRSGRFEIVVPTASRVFFFNNAELSMATYLNTRPAGAV</sequence>
<gene>
    <name evidence="2" type="ORF">EVAR_86379_1</name>
</gene>
<evidence type="ECO:0000313" key="2">
    <source>
        <dbReference type="EMBL" id="GBP47462.1"/>
    </source>
</evidence>
<accession>A0A4C1WAC2</accession>
<keyword evidence="3" id="KW-1185">Reference proteome</keyword>
<feature type="compositionally biased region" description="Basic and acidic residues" evidence="1">
    <location>
        <begin position="98"/>
        <end position="110"/>
    </location>
</feature>
<comment type="caution">
    <text evidence="2">The sequence shown here is derived from an EMBL/GenBank/DDBJ whole genome shotgun (WGS) entry which is preliminary data.</text>
</comment>
<evidence type="ECO:0000313" key="3">
    <source>
        <dbReference type="Proteomes" id="UP000299102"/>
    </source>
</evidence>
<name>A0A4C1WAC2_EUMVA</name>
<dbReference type="AlphaFoldDB" id="A0A4C1WAC2"/>
<feature type="compositionally biased region" description="Polar residues" evidence="1">
    <location>
        <begin position="87"/>
        <end position="97"/>
    </location>
</feature>
<proteinExistence type="predicted"/>
<dbReference type="Proteomes" id="UP000299102">
    <property type="component" value="Unassembled WGS sequence"/>
</dbReference>